<evidence type="ECO:0000313" key="2">
    <source>
        <dbReference type="Proteomes" id="UP000011096"/>
    </source>
</evidence>
<proteinExistence type="predicted"/>
<reference evidence="1 2" key="2">
    <citation type="submission" date="2020-04" db="EMBL/GenBank/DDBJ databases">
        <title>Genome sequencing and assembly of multiple isolates from the Colletotrichum gloeosporioides species complex.</title>
        <authorList>
            <person name="Gan P."/>
            <person name="Shirasu K."/>
        </authorList>
    </citation>
    <scope>NUCLEOTIDE SEQUENCE [LARGE SCALE GENOMIC DNA]</scope>
    <source>
        <strain evidence="1 2">Nara gc5</strain>
    </source>
</reference>
<dbReference type="Proteomes" id="UP000011096">
    <property type="component" value="Unassembled WGS sequence"/>
</dbReference>
<dbReference type="RefSeq" id="XP_031877002.1">
    <property type="nucleotide sequence ID" value="XM_032026539.1"/>
</dbReference>
<dbReference type="AlphaFoldDB" id="A0A7J6IE83"/>
<sequence length="180" mass="21014">MSDNTDANADISQELLQTRWKTLSVDANFFTHCRKQPAKFIPWENYERKFYFYDCENISFQNNKGTEIWAVQGGGEIDVPAGVNIYIIRGKSRPWMEPDTEMNSAMVWHSTVDGHRAAVRGVKEEMLSFPRSQLTFFHCVLDDRTKYFENRCKEEGIRMRTLSLKLASFKEFVPRNLSPL</sequence>
<dbReference type="InParanoid" id="A0A7J6IE83"/>
<comment type="caution">
    <text evidence="1">The sequence shown here is derived from an EMBL/GenBank/DDBJ whole genome shotgun (WGS) entry which is preliminary data.</text>
</comment>
<dbReference type="OrthoDB" id="3783360at2759"/>
<gene>
    <name evidence="1" type="ORF">CGGC5_v017162</name>
</gene>
<organism evidence="1 2">
    <name type="scientific">Colletotrichum fructicola (strain Nara gc5)</name>
    <name type="common">Anthracnose fungus</name>
    <name type="synonym">Colletotrichum gloeosporioides (strain Nara gc5)</name>
    <dbReference type="NCBI Taxonomy" id="1213859"/>
    <lineage>
        <taxon>Eukaryota</taxon>
        <taxon>Fungi</taxon>
        <taxon>Dikarya</taxon>
        <taxon>Ascomycota</taxon>
        <taxon>Pezizomycotina</taxon>
        <taxon>Sordariomycetes</taxon>
        <taxon>Hypocreomycetidae</taxon>
        <taxon>Glomerellales</taxon>
        <taxon>Glomerellaceae</taxon>
        <taxon>Colletotrichum</taxon>
        <taxon>Colletotrichum gloeosporioides species complex</taxon>
    </lineage>
</organism>
<reference evidence="1 2" key="1">
    <citation type="submission" date="2012-08" db="EMBL/GenBank/DDBJ databases">
        <authorList>
            <person name="Gan P.H.P."/>
            <person name="Ikeda K."/>
            <person name="Irieda H."/>
            <person name="Narusaka M."/>
            <person name="O'Connell R.J."/>
            <person name="Narusaka Y."/>
            <person name="Takano Y."/>
            <person name="Kubo Y."/>
            <person name="Shirasu K."/>
        </authorList>
    </citation>
    <scope>NUCLEOTIDE SEQUENCE [LARGE SCALE GENOMIC DNA]</scope>
    <source>
        <strain evidence="1 2">Nara gc5</strain>
    </source>
</reference>
<protein>
    <submittedName>
        <fullName evidence="1">Uncharacterized protein</fullName>
    </submittedName>
</protein>
<keyword evidence="2" id="KW-1185">Reference proteome</keyword>
<dbReference type="EMBL" id="ANPB02000011">
    <property type="protein sequence ID" value="KAF4474156.1"/>
    <property type="molecule type" value="Genomic_DNA"/>
</dbReference>
<accession>A0A7J6IE83</accession>
<evidence type="ECO:0000313" key="1">
    <source>
        <dbReference type="EMBL" id="KAF4474156.1"/>
    </source>
</evidence>
<dbReference type="GeneID" id="43610678"/>
<name>A0A7J6IE83_COLFN</name>